<evidence type="ECO:0000256" key="10">
    <source>
        <dbReference type="ARBA" id="ARBA00061104"/>
    </source>
</evidence>
<dbReference type="GO" id="GO:0005737">
    <property type="term" value="C:cytoplasm"/>
    <property type="evidence" value="ECO:0007669"/>
    <property type="project" value="UniProtKB-SubCell"/>
</dbReference>
<dbReference type="GO" id="GO:0006355">
    <property type="term" value="P:regulation of DNA-templated transcription"/>
    <property type="evidence" value="ECO:0007669"/>
    <property type="project" value="UniProtKB-UniRule"/>
</dbReference>
<dbReference type="GO" id="GO:0003684">
    <property type="term" value="F:damaged DNA binding"/>
    <property type="evidence" value="ECO:0007669"/>
    <property type="project" value="InterPro"/>
</dbReference>
<dbReference type="SUPFAM" id="SSF52540">
    <property type="entry name" value="P-loop containing nucleoside triphosphate hydrolases"/>
    <property type="match status" value="4"/>
</dbReference>
<comment type="subcellular location">
    <subcellularLocation>
        <location evidence="1 13">Cytoplasm</location>
    </subcellularLocation>
</comment>
<dbReference type="Gene3D" id="3.30.2060.10">
    <property type="entry name" value="Penicillin-binding protein 1b domain"/>
    <property type="match status" value="1"/>
</dbReference>
<keyword evidence="9 13" id="KW-0234">DNA repair</keyword>
<comment type="similarity">
    <text evidence="10 13">In the N-terminal section; belongs to the UvrB family.</text>
</comment>
<evidence type="ECO:0000256" key="2">
    <source>
        <dbReference type="ARBA" id="ARBA00022490"/>
    </source>
</evidence>
<feature type="region of interest" description="Disordered" evidence="14">
    <location>
        <begin position="256"/>
        <end position="278"/>
    </location>
</feature>
<dbReference type="GO" id="GO:0005524">
    <property type="term" value="F:ATP binding"/>
    <property type="evidence" value="ECO:0007669"/>
    <property type="project" value="UniProtKB-UniRule"/>
</dbReference>
<dbReference type="InterPro" id="IPR004576">
    <property type="entry name" value="Mfd"/>
</dbReference>
<dbReference type="HAMAP" id="MF_00969">
    <property type="entry name" value="TRCF"/>
    <property type="match status" value="1"/>
</dbReference>
<dbReference type="PANTHER" id="PTHR47964">
    <property type="entry name" value="ATP-DEPENDENT DNA HELICASE HOMOLOG RECG, CHLOROPLASTIC"/>
    <property type="match status" value="1"/>
</dbReference>
<evidence type="ECO:0000256" key="7">
    <source>
        <dbReference type="ARBA" id="ARBA00022840"/>
    </source>
</evidence>
<dbReference type="PATRIC" id="fig|1423735.3.peg.420"/>
<evidence type="ECO:0000256" key="4">
    <source>
        <dbReference type="ARBA" id="ARBA00022763"/>
    </source>
</evidence>
<dbReference type="InterPro" id="IPR011545">
    <property type="entry name" value="DEAD/DEAH_box_helicase_dom"/>
</dbReference>
<accession>A0A0R1W2P0</accession>
<dbReference type="GO" id="GO:0000716">
    <property type="term" value="P:transcription-coupled nucleotide-excision repair, DNA damage recognition"/>
    <property type="evidence" value="ECO:0007669"/>
    <property type="project" value="UniProtKB-UniRule"/>
</dbReference>
<evidence type="ECO:0000259" key="15">
    <source>
        <dbReference type="PROSITE" id="PS51192"/>
    </source>
</evidence>
<keyword evidence="4 13" id="KW-0227">DNA damage</keyword>
<gene>
    <name evidence="13" type="primary">mfd</name>
    <name evidence="17" type="ORF">FC15_GL000407</name>
</gene>
<dbReference type="AlphaFoldDB" id="A0A0R1W2P0"/>
<dbReference type="SUPFAM" id="SSF143517">
    <property type="entry name" value="TRCF domain-like"/>
    <property type="match status" value="1"/>
</dbReference>
<dbReference type="Pfam" id="PF00270">
    <property type="entry name" value="DEAD"/>
    <property type="match status" value="1"/>
</dbReference>
<dbReference type="InterPro" id="IPR047112">
    <property type="entry name" value="RecG/Mfd"/>
</dbReference>
<dbReference type="FunFam" id="3.40.50.300:FF:000546">
    <property type="entry name" value="Transcription-repair-coupling factor"/>
    <property type="match status" value="1"/>
</dbReference>
<evidence type="ECO:0000256" key="6">
    <source>
        <dbReference type="ARBA" id="ARBA00022806"/>
    </source>
</evidence>
<dbReference type="EC" id="3.6.4.-" evidence="13"/>
<dbReference type="EMBL" id="AZFX01000080">
    <property type="protein sequence ID" value="KRM08668.1"/>
    <property type="molecule type" value="Genomic_DNA"/>
</dbReference>
<dbReference type="InterPro" id="IPR005118">
    <property type="entry name" value="TRCF_C"/>
</dbReference>
<dbReference type="Proteomes" id="UP000051315">
    <property type="component" value="Unassembled WGS sequence"/>
</dbReference>
<comment type="function">
    <text evidence="13">Couples transcription and DNA repair by recognizing RNA polymerase (RNAP) stalled at DNA lesions. Mediates ATP-dependent release of RNAP and its truncated transcript from the DNA, and recruitment of nucleotide excision repair machinery to the damaged site.</text>
</comment>
<sequence length="1209" mass="138080">MDLIDFFSRAVDLPDLLKAWDAPKRRLVTGLNGSSESLYLAGMVRQTQRPVLFVADNGFHASQFVDDLNHLLSPEQVFYFPVEEVVAAQGATSSPESRNLRIQALNFLLSGQPGVVVTSVAGMSYQLTDVDKFRQAVLKITSDGELNLTALPNQLIEMGYERQKLVAKPGEFAIRGDIVDIFPLNLEDPIRIELFDDQIDSLRRFDLATQRSIENLTTLTILPAQDRLISLEDRQRAAQKIQKSLAKELHRIEAVEARDQDQPATKKRRSQPQEKTRSAVMKTYFQSVIDELSEGILGTERNLLIDFFNENTAKSENGDTVATSLINYLASDGFVAFNDYGRLLDKSDELSEELAAWQTDQLGLGHLLPEQKIRLDFREVQRRISQRQLYLSLFQRGLGNLRFDQLTNLTVRTVQQFFSQMPLIKTEMDRWHKQDRTVLLLIPEEGRRQHLQQTFRDFEVNVTLVEPSEIQPEQLQLIAGNLHNGFEIPEAKLVVLTEWELFNRVKKSTPPRRQTMANTERLRSYNELKPGDYVVHVNHGIGRYEGMQTIEVDGVHRDYLTITYQDGAQLFIPVDQLNLISKYVSAEGKAPRINHLGGSEWQKTKKKVASRIEDIADDLIELYAKRQAQKGYAFSQDDDLQHQFESEFPYTETPDQLRSTAEVKHDMEEARPMDRLLVGDVGFGKTEVALRAAFKAVENNKQVAFLVPTTILAKQHYETMQDRFGDFPIKIAQMSRFQTPAENKKTIEGLKKGQIDVVVGTHRLLSKDVSFQDLGLLIVDEEQRFGVKHKERMKQLRSQVDVLTLTATPIPRTLHMSMIGVRDLSVIETPPTNRYPIQTYVMEQNAGAVKQAIEREMERHGQVFYLHNRVEDIERTVDQLQALVPEATIGFAHGQMTETQLENVIYRFINGEFDVLVTTTIIETGVDMPNANTLIVENADHYGLSQLYQLRGRVGRSSRIAYAYLMYSPAKVLTEVSEKRLQAIKDFTELGSGFKIAMRDLSIRGAGNLLGKQQHGFINSIGFDLYSQMLNDAVKKKKHEEVAPVSDAELKLSIDAYLPTDYVDDSRQKIEIYKRIRQIENIPQLEEIQADLIDRFGDYPYEVENLLWVGQLKLIADQIQLTSIKQDSRSIQIIFSREGTEALNGEDLFSALSTMSYRADVKIEQEQYYVAFQLPRKGVTDQDWMKQLMTFLQAIEKLETNTSNPVKEN</sequence>
<evidence type="ECO:0000256" key="9">
    <source>
        <dbReference type="ARBA" id="ARBA00023204"/>
    </source>
</evidence>
<dbReference type="Pfam" id="PF02559">
    <property type="entry name" value="CarD_TRCF_RID"/>
    <property type="match status" value="1"/>
</dbReference>
<evidence type="ECO:0000256" key="11">
    <source>
        <dbReference type="ARBA" id="ARBA00061399"/>
    </source>
</evidence>
<comment type="caution">
    <text evidence="17">The sequence shown here is derived from an EMBL/GenBank/DDBJ whole genome shotgun (WGS) entry which is preliminary data.</text>
</comment>
<dbReference type="SMART" id="SM00982">
    <property type="entry name" value="TRCF"/>
    <property type="match status" value="1"/>
</dbReference>
<reference evidence="17 18" key="1">
    <citation type="journal article" date="2015" name="Genome Announc.">
        <title>Expanding the biotechnology potential of lactobacilli through comparative genomics of 213 strains and associated genera.</title>
        <authorList>
            <person name="Sun Z."/>
            <person name="Harris H.M."/>
            <person name="McCann A."/>
            <person name="Guo C."/>
            <person name="Argimon S."/>
            <person name="Zhang W."/>
            <person name="Yang X."/>
            <person name="Jeffery I.B."/>
            <person name="Cooney J.C."/>
            <person name="Kagawa T.F."/>
            <person name="Liu W."/>
            <person name="Song Y."/>
            <person name="Salvetti E."/>
            <person name="Wrobel A."/>
            <person name="Rasinkangas P."/>
            <person name="Parkhill J."/>
            <person name="Rea M.C."/>
            <person name="O'Sullivan O."/>
            <person name="Ritari J."/>
            <person name="Douillard F.P."/>
            <person name="Paul Ross R."/>
            <person name="Yang R."/>
            <person name="Briner A.E."/>
            <person name="Felis G.E."/>
            <person name="de Vos W.M."/>
            <person name="Barrangou R."/>
            <person name="Klaenhammer T.R."/>
            <person name="Caufield P.W."/>
            <person name="Cui Y."/>
            <person name="Zhang H."/>
            <person name="O'Toole P.W."/>
        </authorList>
    </citation>
    <scope>NUCLEOTIDE SEQUENCE [LARGE SCALE GENOMIC DNA]</scope>
    <source>
        <strain evidence="17 18">DSM 17758</strain>
    </source>
</reference>
<dbReference type="Gene3D" id="3.40.50.11140">
    <property type="match status" value="1"/>
</dbReference>
<dbReference type="InterPro" id="IPR001650">
    <property type="entry name" value="Helicase_C-like"/>
</dbReference>
<dbReference type="SMART" id="SM00490">
    <property type="entry name" value="HELICc"/>
    <property type="match status" value="1"/>
</dbReference>
<dbReference type="SUPFAM" id="SSF141259">
    <property type="entry name" value="CarD-like"/>
    <property type="match status" value="1"/>
</dbReference>
<keyword evidence="3 13" id="KW-0547">Nucleotide-binding</keyword>
<dbReference type="Pfam" id="PF03461">
    <property type="entry name" value="TRCF"/>
    <property type="match status" value="1"/>
</dbReference>
<dbReference type="Gene3D" id="3.40.50.300">
    <property type="entry name" value="P-loop containing nucleotide triphosphate hydrolases"/>
    <property type="match status" value="3"/>
</dbReference>
<protein>
    <recommendedName>
        <fullName evidence="12 13">Transcription-repair-coupling factor</fullName>
        <shortName evidence="13">TRCF</shortName>
        <ecNumber evidence="13">3.6.4.-</ecNumber>
    </recommendedName>
</protein>
<evidence type="ECO:0000313" key="17">
    <source>
        <dbReference type="EMBL" id="KRM08668.1"/>
    </source>
</evidence>
<dbReference type="PANTHER" id="PTHR47964:SF1">
    <property type="entry name" value="ATP-DEPENDENT DNA HELICASE HOMOLOG RECG, CHLOROPLASTIC"/>
    <property type="match status" value="1"/>
</dbReference>
<dbReference type="Gene3D" id="2.40.10.170">
    <property type="match status" value="1"/>
</dbReference>
<dbReference type="InterPro" id="IPR048635">
    <property type="entry name" value="MFD_D3"/>
</dbReference>
<evidence type="ECO:0000313" key="18">
    <source>
        <dbReference type="Proteomes" id="UP000051315"/>
    </source>
</evidence>
<keyword evidence="2 13" id="KW-0963">Cytoplasm</keyword>
<feature type="domain" description="Helicase C-terminal" evidence="16">
    <location>
        <begin position="848"/>
        <end position="1002"/>
    </location>
</feature>
<evidence type="ECO:0000256" key="8">
    <source>
        <dbReference type="ARBA" id="ARBA00023125"/>
    </source>
</evidence>
<comment type="similarity">
    <text evidence="11 13">In the C-terminal section; belongs to the helicase family. RecG subfamily.</text>
</comment>
<dbReference type="GO" id="GO:0003678">
    <property type="term" value="F:DNA helicase activity"/>
    <property type="evidence" value="ECO:0007669"/>
    <property type="project" value="TreeGrafter"/>
</dbReference>
<evidence type="ECO:0000256" key="1">
    <source>
        <dbReference type="ARBA" id="ARBA00004496"/>
    </source>
</evidence>
<evidence type="ECO:0000256" key="14">
    <source>
        <dbReference type="SAM" id="MobiDB-lite"/>
    </source>
</evidence>
<dbReference type="Pfam" id="PF00271">
    <property type="entry name" value="Helicase_C"/>
    <property type="match status" value="1"/>
</dbReference>
<dbReference type="InterPro" id="IPR014001">
    <property type="entry name" value="Helicase_ATP-bd"/>
</dbReference>
<evidence type="ECO:0000256" key="12">
    <source>
        <dbReference type="ARBA" id="ARBA00070128"/>
    </source>
</evidence>
<dbReference type="SMART" id="SM01058">
    <property type="entry name" value="CarD_TRCF"/>
    <property type="match status" value="1"/>
</dbReference>
<dbReference type="Pfam" id="PF21132">
    <property type="entry name" value="MFD_D3"/>
    <property type="match status" value="1"/>
</dbReference>
<dbReference type="PROSITE" id="PS51192">
    <property type="entry name" value="HELICASE_ATP_BIND_1"/>
    <property type="match status" value="1"/>
</dbReference>
<keyword evidence="6" id="KW-0347">Helicase</keyword>
<dbReference type="PROSITE" id="PS51194">
    <property type="entry name" value="HELICASE_CTER"/>
    <property type="match status" value="1"/>
</dbReference>
<keyword evidence="18" id="KW-1185">Reference proteome</keyword>
<dbReference type="SMART" id="SM00487">
    <property type="entry name" value="DEXDc"/>
    <property type="match status" value="1"/>
</dbReference>
<evidence type="ECO:0000259" key="16">
    <source>
        <dbReference type="PROSITE" id="PS51194"/>
    </source>
</evidence>
<dbReference type="NCBIfam" id="TIGR00580">
    <property type="entry name" value="mfd"/>
    <property type="match status" value="1"/>
</dbReference>
<dbReference type="Pfam" id="PF17757">
    <property type="entry name" value="UvrB_inter"/>
    <property type="match status" value="1"/>
</dbReference>
<dbReference type="InterPro" id="IPR003711">
    <property type="entry name" value="CarD-like/TRCF_RID"/>
</dbReference>
<evidence type="ECO:0000256" key="13">
    <source>
        <dbReference type="HAMAP-Rule" id="MF_00969"/>
    </source>
</evidence>
<keyword evidence="7 13" id="KW-0067">ATP-binding</keyword>
<dbReference type="InterPro" id="IPR036101">
    <property type="entry name" value="CarD-like/TRCF_RID_sf"/>
</dbReference>
<organism evidence="17 18">
    <name type="scientific">Lapidilactobacillus concavus DSM 17758</name>
    <dbReference type="NCBI Taxonomy" id="1423735"/>
    <lineage>
        <taxon>Bacteria</taxon>
        <taxon>Bacillati</taxon>
        <taxon>Bacillota</taxon>
        <taxon>Bacilli</taxon>
        <taxon>Lactobacillales</taxon>
        <taxon>Lactobacillaceae</taxon>
        <taxon>Lapidilactobacillus</taxon>
    </lineage>
</organism>
<keyword evidence="8 13" id="KW-0238">DNA-binding</keyword>
<dbReference type="InterPro" id="IPR041471">
    <property type="entry name" value="UvrB_inter"/>
</dbReference>
<dbReference type="STRING" id="1423735.FC15_GL000407"/>
<dbReference type="GO" id="GO:0016787">
    <property type="term" value="F:hydrolase activity"/>
    <property type="evidence" value="ECO:0007669"/>
    <property type="project" value="UniProtKB-KW"/>
</dbReference>
<feature type="domain" description="Helicase ATP-binding" evidence="15">
    <location>
        <begin position="666"/>
        <end position="827"/>
    </location>
</feature>
<dbReference type="RefSeq" id="WP_057825333.1">
    <property type="nucleotide sequence ID" value="NZ_AZFX01000080.1"/>
</dbReference>
<keyword evidence="5 13" id="KW-0378">Hydrolase</keyword>
<dbReference type="InterPro" id="IPR027417">
    <property type="entry name" value="P-loop_NTPase"/>
</dbReference>
<dbReference type="InterPro" id="IPR037235">
    <property type="entry name" value="TRCF-like_C_D7"/>
</dbReference>
<evidence type="ECO:0000256" key="3">
    <source>
        <dbReference type="ARBA" id="ARBA00022741"/>
    </source>
</evidence>
<dbReference type="Gene3D" id="3.90.1150.50">
    <property type="entry name" value="Transcription-repair-coupling factor, D7 domain"/>
    <property type="match status" value="1"/>
</dbReference>
<proteinExistence type="inferred from homology"/>
<name>A0A0R1W2P0_9LACO</name>
<evidence type="ECO:0000256" key="5">
    <source>
        <dbReference type="ARBA" id="ARBA00022801"/>
    </source>
</evidence>
<dbReference type="CDD" id="cd17991">
    <property type="entry name" value="DEXHc_TRCF"/>
    <property type="match status" value="1"/>
</dbReference>